<dbReference type="SUPFAM" id="SSF54106">
    <property type="entry name" value="LysM domain"/>
    <property type="match status" value="1"/>
</dbReference>
<feature type="domain" description="LysM" evidence="1">
    <location>
        <begin position="1639"/>
        <end position="1688"/>
    </location>
</feature>
<protein>
    <recommendedName>
        <fullName evidence="1">LysM domain-containing protein</fullName>
    </recommendedName>
</protein>
<reference evidence="3" key="1">
    <citation type="submission" date="2017-09" db="EMBL/GenBank/DDBJ databases">
        <authorList>
            <person name="Cho G.-S."/>
            <person name="Oguntoyinbo F.A."/>
            <person name="Cnockaert M."/>
            <person name="Kabisch J."/>
            <person name="Neve H."/>
            <person name="Bockelmann W."/>
            <person name="Wenning M."/>
            <person name="Franz C.M."/>
            <person name="Vandamme P."/>
        </authorList>
    </citation>
    <scope>NUCLEOTIDE SEQUENCE [LARGE SCALE GENOMIC DNA]</scope>
    <source>
        <strain evidence="3">MBT G8648</strain>
    </source>
</reference>
<dbReference type="Gene3D" id="3.10.350.10">
    <property type="entry name" value="LysM domain"/>
    <property type="match status" value="1"/>
</dbReference>
<dbReference type="InterPro" id="IPR018392">
    <property type="entry name" value="LysM"/>
</dbReference>
<dbReference type="RefSeq" id="WP_096651911.1">
    <property type="nucleotide sequence ID" value="NZ_NWUX01000010.1"/>
</dbReference>
<sequence>MADPTPIQKLRDAFANAPDGPVILNDTFWTNAGLVPPRNFTADIKAAFRLGDDTDGLEITYSRASVSEVTNGAFSIPEVSLTFLNAPTSQTHITGKGNDSDTPILGIDVTPQGWQLKDFFTAMSGYPYTVLEQIDQRFFYTTADQSVDVNQAHVRMAAGQNLYGTFRIPSTVKVILDLIQNLPSPSNLVLSGPIKLSSADLENTFVPEMDVSAGIPSAGDLQLFFIDVALPRIGFVVKTVEGELPAEKGEAAEKTYNQNPQYFVETVVTLQSADEGTEVPVLLRSLIPKAAEPSSGTSARYSYAFSIAAADSDKPITPSAVIALMAGQSYFRSVPPVLQEYLASVQMQGFQIAGPASPNMGVTNLAARLGSVQGKPIPLFIDPTSGEQFEIQAFSFNWRMQMAGDKPSKTFANFSATFTLFPDIFRQKDGSPGGEFRIQIDQDLNFNGNFDGKASMNDVLMGVTGGAIGMPQGVEVEFSDIMIAVQTSEKAYQLGFTVDASLDVPFIQTPDGQKLIEISNMAFKLGASTPNRTDNQKGVTVYTGSIDGEVRVGPLSASMRVDYDGTAQPPIWSLDTALLEPISISDLLKQFFEAYQLPDFIPGDLTVEAFALNAQIPVAPSKHNDNNASTALTRPARHVAGRHQGAGWTSPVRPVGALTNAQYRAALPILAEKQQQSSYKISGKLSWNFQLTQDFPVATLADIGLQYDGNRNAGTEFSGQVIGTITLDTIGATVEIGYRFGPAKNDVQSLVMPMTQAMRAAVAAEQYSQVLWMAWKGFRAEYSFTDETITFSMNGWTVGGLVTALMEMLGDPYFTLSSPWDMLNTISLDGLSISFDLKSGVKNRVSASYKLPSSINLGFLTIKGFVFRQVDGKTTLIIDGTTQIPGLENEPLFNKESEGQDVKNMPDVPGRGNSYFHLYMMALGQRVAIYDPGAFDSTKAVIKALADIPASDGPGMPFDPSQQKSGQPYYSPSSNWLAALHFGVLKIPATSTYSVDMQIVFNDPNLYGLRIALNGEKVKVLDGLEIDVLYKRITDDIGLYQIEFTLPGVLRNLDFGAFKVTLPVIGIQIYTNGDFLIDFGFPKNMDFSRSFRVEAIIYGVPVLGSAGFYFGKLSNATAPNLPVTTRGTFHPVIVFGFGAEIGLGRSVEYGILKAGFSITVFGIIEGTLAAWHPYQLTHSSRSNEVQGDYYFKLTGTFGLIGRLYGSINFAIIKADVDITVKVYVQITYESFRKIPLMLAAEVSVSVKIKIDLGLFSISISLSFAATIRQELTIGSDSQAPWDDPSRQLPEAVFIGVIAAGAYQRQRRFPVPRTLFDYGVYHRAFRLDATQGLARLKHSKGRSATSPDTLEITLATQMTVLGAESAGYAQQEGALIALFSMDAPEQPTEGKSPAGDGADTSFGKLCAQLLPWILNSVTHETGLPLPSTATGTLSRAAVEGILQTLSDPDVEPFTPAQVEAFLAENFTVKISLPDANLSEERRAALNAGATLFPALPFLRLSVPDPSQDTGEVTIDLSAYVSADTAYQGLIRQIFAETAANVESESDGGGTQTLDQTTNSSVPMSAMILTDYTILLARQLVQRALDVFDDYPYPLTDKTSINTIVDWANGLLANQLDAADLIASNMSYPLTAGLTLKLASIHYMVQSGDTLQAIADRYAIEPASLITTNRSQNNLIASGVTIELNDKVYHTQPGDDFNAIAAGVDLTLEVLAQQTTLYTQAGLLAAAVQTLVPDVAYTTGDGDTVATILARYHVPKESFLTPSTMAQENLFQAGTDLAFAVPRLSVLPEESLWPSIVATGSLGQTAGMAARYMLHGMRLPVAPGLTLPKEFLYGAPYWDTQTAYGLYQLTGQQVPLANRSDNYTITLSRPDTPDYGWVSIGSGTSASFDNIAQAGLLTQVVDTARTDGYKPSVEALMITPETELEPRSYGMATYVPWKTADSAGLAAVCAPLAGQSKVADQSSAPQASPILFGLSPALQQIIEANQAALAAQGLSFSEMQPYLPPLIPEVGTTDPATQKTAFLAVDDYSFATRIDFRIKALAQTADLAPQRPDANDIVPPGPGNSGSPAQDFAPYAYEIIGPNPGESVLLERLLTAMASIGEDLVSGLFLTYADINNGVPGLTSQAPSDFLSYIVQSNLSTETNPPAGAFRASALLAEEPPTGIAMAPAEFIKLLWELSTVNSGGSFLFYQNLVTGSGLPTGLFDTDGTATLTLVITLRRDAELQSATRVFNAVNALVTSAPIDPKSSVVQLTGTSAPAPSGDVSGLTPAEITAAYGLDLAGLAKANSSVTLTAGAHVPISGLIAQLTPQQAATADPLQTLADYYSAGSVPGQGVTKTDITTWNPGVPVAPLSVFRIPPFTYQVGGAAGSTLTDMARYFNTSLASLIYGARNTAGLIGDVVNIDPLALAAKPNLGLGNAGFSLQRERGAIPQLPENPTTADLKTYTQDTLLQLYQLLSAQIVATPYFEASPMGASFGPKDPPAEPTSAPRSRVLTRQALAEDTPYHYSQALGFTGKALTNAVPGDTSLLDPSGNPYLGVGTPLTLALDWLDLFGNRIPNPFNTVEQEASPPYGTLGTMLTCSDALIPIDAWPSTTRAHMYSGDAGAPQLSIELVFDPTPYEPETQLSRASDLHIVRAGDTLPVWQRTARSDLSQLTRVYFQLIQDYTALGMVGLDGPVVTMAFENSLMPQQTQPLTAAERAQVLDYLSTAITYLTARADGQTATPPNKTTITRSIDLNEIDTTADIHQLELGLSFTRQAEWVAPNLRAVRGGLREVSSIPANGLIELPQPNLKAADEAPAYPVALTEFALRFEKAFQTENWQMRVGTGSPDPSASSTGNGSTVWAVRMAKPNAATPAGIGYQIGNTASYFAPLPIASNLVTIEVDLLPYETGTPYPAADLGTLTTFTSVDPNIWLEEVLTAVDDVLAATFSTPLYQLDRLLGLTDDPETQNGLPIEPEKTGYLWRLLEHKKTLANAISSTATSVLVGGDDSLRPTATEKLKQALLNRLSSANSLTAVTVLPVTGTSYTPPLGRADVPPRLFGQPGATLTGASTKLPNDNFSLATGKIPLTQGEDTSTLAFLATSRSTESESYVELQLDYTLTHIEYDIHGVPGIENYEQSSWISFLTGPITTAIKPAKGDSFSIPVALRALPQPATVEAQTGTPSMAAPQSPAELKSWRYDFAYLLQQAAQDSVMADVVFNQDASISDDDLVGANKDKALFDALAQFVAIYPAVARDLESYLRPISGKTPSTDPSVALAKDAIAAFEAVTSNVATAYDEWARGVLTAQFAKAAPRVEYIFEILLTPSDEGRAQVEIIPQRFEISQESTDNFLSLAQVVINSQNYEPHEISSTPKTGAVVWQYKRRKAANPELPEWLAYETARTDSERRVGFSDLDLFALQSGWASIQVMRNRHLSPDLDVKTTPAFEFTTAPAKFANPLVPLISIPSYTLSGETPQTVTQWLEPFFNELLAPLPQVPIQEPLLVRIETTYRYNLVGDPQIPDTVLPLSLLAPTSTEGKVDPSFIATVGDYAQSWFNDTKPLVNSSAGFSFDITVFSAASSASLPLLRIANLTLAANMVIQDS</sequence>
<evidence type="ECO:0000259" key="1">
    <source>
        <dbReference type="PROSITE" id="PS51782"/>
    </source>
</evidence>
<comment type="caution">
    <text evidence="2">The sequence shown here is derived from an EMBL/GenBank/DDBJ whole genome shotgun (WGS) entry which is preliminary data.</text>
</comment>
<gene>
    <name evidence="2" type="ORF">CPA45_12650</name>
</gene>
<evidence type="ECO:0000313" key="2">
    <source>
        <dbReference type="EMBL" id="PCF95381.1"/>
    </source>
</evidence>
<proteinExistence type="predicted"/>
<accession>A0A2A4HMP3</accession>
<dbReference type="InterPro" id="IPR036779">
    <property type="entry name" value="LysM_dom_sf"/>
</dbReference>
<dbReference type="Pfam" id="PF01476">
    <property type="entry name" value="LysM"/>
    <property type="match status" value="1"/>
</dbReference>
<dbReference type="Proteomes" id="UP000218677">
    <property type="component" value="Unassembled WGS sequence"/>
</dbReference>
<dbReference type="PROSITE" id="PS51782">
    <property type="entry name" value="LYSM"/>
    <property type="match status" value="1"/>
</dbReference>
<organism evidence="2 3">
    <name type="scientific">Vreelandella nigrificans</name>
    <dbReference type="NCBI Taxonomy" id="2042704"/>
    <lineage>
        <taxon>Bacteria</taxon>
        <taxon>Pseudomonadati</taxon>
        <taxon>Pseudomonadota</taxon>
        <taxon>Gammaproteobacteria</taxon>
        <taxon>Oceanospirillales</taxon>
        <taxon>Halomonadaceae</taxon>
        <taxon>Vreelandella</taxon>
    </lineage>
</organism>
<name>A0A2A4HMP3_9GAMM</name>
<dbReference type="CDD" id="cd00118">
    <property type="entry name" value="LysM"/>
    <property type="match status" value="1"/>
</dbReference>
<dbReference type="OrthoDB" id="8248741at2"/>
<dbReference type="EMBL" id="NWUX01000010">
    <property type="protein sequence ID" value="PCF95381.1"/>
    <property type="molecule type" value="Genomic_DNA"/>
</dbReference>
<evidence type="ECO:0000313" key="3">
    <source>
        <dbReference type="Proteomes" id="UP000218677"/>
    </source>
</evidence>
<keyword evidence="3" id="KW-1185">Reference proteome</keyword>